<name>A0ABY7SIQ8_9RHOB</name>
<evidence type="ECO:0000313" key="2">
    <source>
        <dbReference type="Proteomes" id="UP001219349"/>
    </source>
</evidence>
<gene>
    <name evidence="1" type="ORF">JHX87_13215</name>
</gene>
<keyword evidence="2" id="KW-1185">Reference proteome</keyword>
<protein>
    <recommendedName>
        <fullName evidence="3">Glycosyltransferase</fullName>
    </recommendedName>
</protein>
<dbReference type="Proteomes" id="UP001219349">
    <property type="component" value="Chromosome"/>
</dbReference>
<organism evidence="1 2">
    <name type="scientific">Paracoccus fistulariae</name>
    <dbReference type="NCBI Taxonomy" id="658446"/>
    <lineage>
        <taxon>Bacteria</taxon>
        <taxon>Pseudomonadati</taxon>
        <taxon>Pseudomonadota</taxon>
        <taxon>Alphaproteobacteria</taxon>
        <taxon>Rhodobacterales</taxon>
        <taxon>Paracoccaceae</taxon>
        <taxon>Paracoccus</taxon>
    </lineage>
</organism>
<proteinExistence type="predicted"/>
<dbReference type="EMBL" id="CP067136">
    <property type="protein sequence ID" value="WCR06443.1"/>
    <property type="molecule type" value="Genomic_DNA"/>
</dbReference>
<accession>A0ABY7SIQ8</accession>
<sequence>MTETVHILTMKWGTLYSADDVNRLAAQVRRHLPLPHRFICFTDDASGLDERIEALPLPELGLPSGHGDTRWRKLGVFRRDLAGLSGTALFLDIDLVVVDDLTPFFDLPGDFHIIRDDDLFRAKPLRKINPERDKFLHGVGNSSVFRFEIGQHGYILDAYLADPSAATENYEISQQFQSTQLAKHGNLHYWPRGWCVSFKNDCVPRNFASYFRDPTLPEGAKIVLFAGAPKMADVFSGRGHKWYRRIGNIDWLRRAWESP</sequence>
<dbReference type="InterPro" id="IPR029044">
    <property type="entry name" value="Nucleotide-diphossugar_trans"/>
</dbReference>
<dbReference type="SUPFAM" id="SSF53448">
    <property type="entry name" value="Nucleotide-diphospho-sugar transferases"/>
    <property type="match status" value="1"/>
</dbReference>
<dbReference type="RefSeq" id="WP_271884186.1">
    <property type="nucleotide sequence ID" value="NZ_CP067136.1"/>
</dbReference>
<evidence type="ECO:0008006" key="3">
    <source>
        <dbReference type="Google" id="ProtNLM"/>
    </source>
</evidence>
<reference evidence="1 2" key="1">
    <citation type="submission" date="2021-01" db="EMBL/GenBank/DDBJ databases">
        <title>Biogeographic distribution of Paracoccus.</title>
        <authorList>
            <person name="Hollensteiner J."/>
            <person name="Leineberger J."/>
            <person name="Brinkhoff T."/>
            <person name="Daniel R."/>
        </authorList>
    </citation>
    <scope>NUCLEOTIDE SEQUENCE [LARGE SCALE GENOMIC DNA]</scope>
    <source>
        <strain evidence="1 2">KCTC 22803</strain>
    </source>
</reference>
<evidence type="ECO:0000313" key="1">
    <source>
        <dbReference type="EMBL" id="WCR06443.1"/>
    </source>
</evidence>